<accession>A0AAD8DL23</accession>
<keyword evidence="3" id="KW-1185">Reference proteome</keyword>
<dbReference type="EMBL" id="JARGEI010000030">
    <property type="protein sequence ID" value="KAJ8705346.1"/>
    <property type="molecule type" value="Genomic_DNA"/>
</dbReference>
<organism evidence="2 3">
    <name type="scientific">Mythimna separata</name>
    <name type="common">Oriental armyworm</name>
    <name type="synonym">Pseudaletia separata</name>
    <dbReference type="NCBI Taxonomy" id="271217"/>
    <lineage>
        <taxon>Eukaryota</taxon>
        <taxon>Metazoa</taxon>
        <taxon>Ecdysozoa</taxon>
        <taxon>Arthropoda</taxon>
        <taxon>Hexapoda</taxon>
        <taxon>Insecta</taxon>
        <taxon>Pterygota</taxon>
        <taxon>Neoptera</taxon>
        <taxon>Endopterygota</taxon>
        <taxon>Lepidoptera</taxon>
        <taxon>Glossata</taxon>
        <taxon>Ditrysia</taxon>
        <taxon>Noctuoidea</taxon>
        <taxon>Noctuidae</taxon>
        <taxon>Noctuinae</taxon>
        <taxon>Hadenini</taxon>
        <taxon>Mythimna</taxon>
    </lineage>
</organism>
<comment type="caution">
    <text evidence="2">The sequence shown here is derived from an EMBL/GenBank/DDBJ whole genome shotgun (WGS) entry which is preliminary data.</text>
</comment>
<name>A0AAD8DL23_MYTSE</name>
<evidence type="ECO:0000256" key="1">
    <source>
        <dbReference type="SAM" id="SignalP"/>
    </source>
</evidence>
<protein>
    <submittedName>
        <fullName evidence="2">Uncharacterized protein</fullName>
    </submittedName>
</protein>
<proteinExistence type="predicted"/>
<evidence type="ECO:0000313" key="2">
    <source>
        <dbReference type="EMBL" id="KAJ8705346.1"/>
    </source>
</evidence>
<gene>
    <name evidence="2" type="ORF">PYW07_011173</name>
</gene>
<dbReference type="AlphaFoldDB" id="A0AAD8DL23"/>
<reference evidence="2" key="1">
    <citation type="submission" date="2023-03" db="EMBL/GenBank/DDBJ databases">
        <title>Chromosome-level genomes of two armyworms, Mythimna separata and Mythimna loreyi, provide insights into the biosynthesis and reception of sex pheromones.</title>
        <authorList>
            <person name="Zhao H."/>
        </authorList>
    </citation>
    <scope>NUCLEOTIDE SEQUENCE</scope>
    <source>
        <strain evidence="2">BeijingLab</strain>
        <tissue evidence="2">Pupa</tissue>
    </source>
</reference>
<evidence type="ECO:0000313" key="3">
    <source>
        <dbReference type="Proteomes" id="UP001231518"/>
    </source>
</evidence>
<feature type="signal peptide" evidence="1">
    <location>
        <begin position="1"/>
        <end position="19"/>
    </location>
</feature>
<sequence>MNILLVGFISAIFILINISEYHVTDGQFAADVTRHFVPIKFDSINRGLWNATDCLTNLLNCWELVKADILCSYTKYKTTICGFWRDNCHDFYGRLDGTYGGEYTLFEGYCFSDGYQTWT</sequence>
<dbReference type="Proteomes" id="UP001231518">
    <property type="component" value="Chromosome 27"/>
</dbReference>
<feature type="chain" id="PRO_5042206082" evidence="1">
    <location>
        <begin position="20"/>
        <end position="119"/>
    </location>
</feature>
<keyword evidence="1" id="KW-0732">Signal</keyword>